<name>A0AAW2HVB6_9NEOP</name>
<gene>
    <name evidence="2" type="ORF">PYX00_006450</name>
</gene>
<protein>
    <submittedName>
        <fullName evidence="2">Uncharacterized protein</fullName>
    </submittedName>
</protein>
<organism evidence="2">
    <name type="scientific">Menopon gallinae</name>
    <name type="common">poultry shaft louse</name>
    <dbReference type="NCBI Taxonomy" id="328185"/>
    <lineage>
        <taxon>Eukaryota</taxon>
        <taxon>Metazoa</taxon>
        <taxon>Ecdysozoa</taxon>
        <taxon>Arthropoda</taxon>
        <taxon>Hexapoda</taxon>
        <taxon>Insecta</taxon>
        <taxon>Pterygota</taxon>
        <taxon>Neoptera</taxon>
        <taxon>Paraneoptera</taxon>
        <taxon>Psocodea</taxon>
        <taxon>Troctomorpha</taxon>
        <taxon>Phthiraptera</taxon>
        <taxon>Amblycera</taxon>
        <taxon>Menoponidae</taxon>
        <taxon>Menopon</taxon>
    </lineage>
</organism>
<comment type="caution">
    <text evidence="2">The sequence shown here is derived from an EMBL/GenBank/DDBJ whole genome shotgun (WGS) entry which is preliminary data.</text>
</comment>
<evidence type="ECO:0000313" key="2">
    <source>
        <dbReference type="EMBL" id="KAL0273870.1"/>
    </source>
</evidence>
<feature type="compositionally biased region" description="Basic and acidic residues" evidence="1">
    <location>
        <begin position="16"/>
        <end position="39"/>
    </location>
</feature>
<feature type="region of interest" description="Disordered" evidence="1">
    <location>
        <begin position="15"/>
        <end position="52"/>
    </location>
</feature>
<sequence length="156" mass="18078">MEYNLVKCLSYAEQESEFKTEPSKNVGRESESPTEECARSDTPSSDASTSGVCSMASSDYEVCGEEKQFEEEREIVINYLNRDILDLCNNVYPYGVFQTTSVPKMNMTNYWDRRSVYHRLGPWGTLDEFDREKCCDCDFYKTIPKKLVREYVAKTT</sequence>
<feature type="compositionally biased region" description="Polar residues" evidence="1">
    <location>
        <begin position="41"/>
        <end position="52"/>
    </location>
</feature>
<dbReference type="EMBL" id="JARGDH010000003">
    <property type="protein sequence ID" value="KAL0273870.1"/>
    <property type="molecule type" value="Genomic_DNA"/>
</dbReference>
<accession>A0AAW2HVB6</accession>
<reference evidence="2" key="1">
    <citation type="journal article" date="2024" name="Gigascience">
        <title>Chromosome-level genome of the poultry shaft louse Menopon gallinae provides insight into the host-switching and adaptive evolution of parasitic lice.</title>
        <authorList>
            <person name="Xu Y."/>
            <person name="Ma L."/>
            <person name="Liu S."/>
            <person name="Liang Y."/>
            <person name="Liu Q."/>
            <person name="He Z."/>
            <person name="Tian L."/>
            <person name="Duan Y."/>
            <person name="Cai W."/>
            <person name="Li H."/>
            <person name="Song F."/>
        </authorList>
    </citation>
    <scope>NUCLEOTIDE SEQUENCE</scope>
    <source>
        <strain evidence="2">Cailab_2023a</strain>
    </source>
</reference>
<dbReference type="AlphaFoldDB" id="A0AAW2HVB6"/>
<evidence type="ECO:0000256" key="1">
    <source>
        <dbReference type="SAM" id="MobiDB-lite"/>
    </source>
</evidence>
<proteinExistence type="predicted"/>